<gene>
    <name evidence="1" type="ORF">PV327_010074</name>
</gene>
<evidence type="ECO:0000313" key="2">
    <source>
        <dbReference type="Proteomes" id="UP001168972"/>
    </source>
</evidence>
<dbReference type="Proteomes" id="UP001168972">
    <property type="component" value="Unassembled WGS sequence"/>
</dbReference>
<comment type="caution">
    <text evidence="1">The sequence shown here is derived from an EMBL/GenBank/DDBJ whole genome shotgun (WGS) entry which is preliminary data.</text>
</comment>
<proteinExistence type="predicted"/>
<organism evidence="1 2">
    <name type="scientific">Microctonus hyperodae</name>
    <name type="common">Parasitoid wasp</name>
    <dbReference type="NCBI Taxonomy" id="165561"/>
    <lineage>
        <taxon>Eukaryota</taxon>
        <taxon>Metazoa</taxon>
        <taxon>Ecdysozoa</taxon>
        <taxon>Arthropoda</taxon>
        <taxon>Hexapoda</taxon>
        <taxon>Insecta</taxon>
        <taxon>Pterygota</taxon>
        <taxon>Neoptera</taxon>
        <taxon>Endopterygota</taxon>
        <taxon>Hymenoptera</taxon>
        <taxon>Apocrita</taxon>
        <taxon>Ichneumonoidea</taxon>
        <taxon>Braconidae</taxon>
        <taxon>Euphorinae</taxon>
        <taxon>Microctonus</taxon>
    </lineage>
</organism>
<accession>A0AA39KGF8</accession>
<evidence type="ECO:0000313" key="1">
    <source>
        <dbReference type="EMBL" id="KAK0161619.1"/>
    </source>
</evidence>
<dbReference type="EMBL" id="JAQQBR010001835">
    <property type="protein sequence ID" value="KAK0161619.1"/>
    <property type="molecule type" value="Genomic_DNA"/>
</dbReference>
<reference evidence="1" key="2">
    <citation type="submission" date="2023-03" db="EMBL/GenBank/DDBJ databases">
        <authorList>
            <person name="Inwood S.N."/>
            <person name="Skelly J.G."/>
            <person name="Guhlin J."/>
            <person name="Harrop T.W.R."/>
            <person name="Goldson S.G."/>
            <person name="Dearden P.K."/>
        </authorList>
    </citation>
    <scope>NUCLEOTIDE SEQUENCE</scope>
    <source>
        <strain evidence="1">Lincoln</strain>
        <tissue evidence="1">Whole body</tissue>
    </source>
</reference>
<dbReference type="AlphaFoldDB" id="A0AA39KGF8"/>
<protein>
    <submittedName>
        <fullName evidence="1">Uncharacterized protein</fullName>
    </submittedName>
</protein>
<name>A0AA39KGF8_MICHY</name>
<sequence>MLANMERIHKDVNTLIEVGVGNSQRFINITKLYENLRPQLSAALSGFHAFTSIVGCDFNPAFFAKKFTNIHEVNKARVANFVKTYKILDNDDVFRLPTKSIGASAMSPCQTELRQHFLKTCYIAHLWSHSYCIHPSPFDPDDYDIATAMGQK</sequence>
<reference evidence="1" key="1">
    <citation type="journal article" date="2023" name="bioRxiv">
        <title>Scaffold-level genome assemblies of two parasitoid biocontrol wasps reveal the parthenogenesis mechanism and an associated novel virus.</title>
        <authorList>
            <person name="Inwood S."/>
            <person name="Skelly J."/>
            <person name="Guhlin J."/>
            <person name="Harrop T."/>
            <person name="Goldson S."/>
            <person name="Dearden P."/>
        </authorList>
    </citation>
    <scope>NUCLEOTIDE SEQUENCE</scope>
    <source>
        <strain evidence="1">Lincoln</strain>
        <tissue evidence="1">Whole body</tissue>
    </source>
</reference>
<keyword evidence="2" id="KW-1185">Reference proteome</keyword>